<comment type="caution">
    <text evidence="2">The sequence shown here is derived from an EMBL/GenBank/DDBJ whole genome shotgun (WGS) entry which is preliminary data.</text>
</comment>
<organism evidence="2 3">
    <name type="scientific">Malus domestica</name>
    <name type="common">Apple</name>
    <name type="synonym">Pyrus malus</name>
    <dbReference type="NCBI Taxonomy" id="3750"/>
    <lineage>
        <taxon>Eukaryota</taxon>
        <taxon>Viridiplantae</taxon>
        <taxon>Streptophyta</taxon>
        <taxon>Embryophyta</taxon>
        <taxon>Tracheophyta</taxon>
        <taxon>Spermatophyta</taxon>
        <taxon>Magnoliopsida</taxon>
        <taxon>eudicotyledons</taxon>
        <taxon>Gunneridae</taxon>
        <taxon>Pentapetalae</taxon>
        <taxon>rosids</taxon>
        <taxon>fabids</taxon>
        <taxon>Rosales</taxon>
        <taxon>Rosaceae</taxon>
        <taxon>Amygdaloideae</taxon>
        <taxon>Maleae</taxon>
        <taxon>Malus</taxon>
    </lineage>
</organism>
<dbReference type="Proteomes" id="UP000290289">
    <property type="component" value="Chromosome 11"/>
</dbReference>
<proteinExistence type="predicted"/>
<dbReference type="EMBL" id="RDQH01000337">
    <property type="protein sequence ID" value="RXH83566.1"/>
    <property type="molecule type" value="Genomic_DNA"/>
</dbReference>
<name>A0A498IJM9_MALDO</name>
<feature type="compositionally biased region" description="Basic and acidic residues" evidence="1">
    <location>
        <begin position="133"/>
        <end position="144"/>
    </location>
</feature>
<accession>A0A498IJM9</accession>
<keyword evidence="3" id="KW-1185">Reference proteome</keyword>
<reference evidence="2 3" key="1">
    <citation type="submission" date="2018-10" db="EMBL/GenBank/DDBJ databases">
        <title>A high-quality apple genome assembly.</title>
        <authorList>
            <person name="Hu J."/>
        </authorList>
    </citation>
    <scope>NUCLEOTIDE SEQUENCE [LARGE SCALE GENOMIC DNA]</scope>
    <source>
        <strain evidence="3">cv. HFTH1</strain>
        <tissue evidence="2">Young leaf</tissue>
    </source>
</reference>
<dbReference type="AlphaFoldDB" id="A0A498IJM9"/>
<evidence type="ECO:0000313" key="2">
    <source>
        <dbReference type="EMBL" id="RXH83566.1"/>
    </source>
</evidence>
<gene>
    <name evidence="2" type="ORF">DVH24_005819</name>
</gene>
<evidence type="ECO:0000313" key="3">
    <source>
        <dbReference type="Proteomes" id="UP000290289"/>
    </source>
</evidence>
<feature type="region of interest" description="Disordered" evidence="1">
    <location>
        <begin position="124"/>
        <end position="144"/>
    </location>
</feature>
<evidence type="ECO:0000256" key="1">
    <source>
        <dbReference type="SAM" id="MobiDB-lite"/>
    </source>
</evidence>
<sequence length="289" mass="31613">MPMSILGWPGDQLGLGPNLSAGLEWKAWVLAYQAEEHGLNAQVMKPSVCWRASSSRPEGKARGFVPARAPEGNLMWANVGSVEALDFNCCLLCHLLYASLIFPAEIQSGDSTCFDEFETKKGAFGTQTGQDGTGRDGTERRGGRWDAKTPKIFLVEHPVPPIFGAPNAGWNASSRSVPSRPTYQTHPKSNYCSLEDSIVDSPRGLPPCWKCSKDIEGFELLDLRGLCKNLVSICRCRSAAIAAAERWGAAGLGHGLQERVVKRTDVHRNLGLAEAWGFVMVAVEKWRRD</sequence>
<protein>
    <submittedName>
        <fullName evidence="2">Uncharacterized protein</fullName>
    </submittedName>
</protein>